<keyword evidence="1" id="KW-0812">Transmembrane</keyword>
<dbReference type="InterPro" id="IPR005183">
    <property type="entry name" value="DUF305_CopM-like"/>
</dbReference>
<dbReference type="Pfam" id="PF03713">
    <property type="entry name" value="DUF305"/>
    <property type="match status" value="1"/>
</dbReference>
<keyword evidence="4" id="KW-1185">Reference proteome</keyword>
<dbReference type="Gene3D" id="1.20.1260.10">
    <property type="match status" value="1"/>
</dbReference>
<dbReference type="OrthoDB" id="517560at2"/>
<protein>
    <submittedName>
        <fullName evidence="3">DUF305 domain-containing protein</fullName>
    </submittedName>
</protein>
<dbReference type="RefSeq" id="WP_111419357.1">
    <property type="nucleotide sequence ID" value="NZ_NPEX01000070.1"/>
</dbReference>
<reference evidence="3 4" key="1">
    <citation type="submission" date="2017-07" db="EMBL/GenBank/DDBJ databases">
        <title>Draft Genome Sequences of Select Purple Nonsulfur Bacteria.</title>
        <authorList>
            <person name="Lasarre B."/>
            <person name="Mckinlay J.B."/>
        </authorList>
    </citation>
    <scope>NUCLEOTIDE SEQUENCE [LARGE SCALE GENOMIC DNA]</scope>
    <source>
        <strain evidence="3 4">DSM 5909</strain>
    </source>
</reference>
<feature type="domain" description="DUF305" evidence="2">
    <location>
        <begin position="210"/>
        <end position="351"/>
    </location>
</feature>
<feature type="transmembrane region" description="Helical" evidence="1">
    <location>
        <begin position="174"/>
        <end position="195"/>
    </location>
</feature>
<gene>
    <name evidence="3" type="ORF">CH341_12435</name>
</gene>
<sequence>MTPRDVDRRLDWKAAALLGLISSTFSTIVSTLSAFRIGRDAAVDWMVVAAIPIRDAALQSEPSWSVVAAGIAFHQWADFSWALVFFGLLGRWTRRLGPWTLLALALPWAMLTSSLEWFVLVPVLPFMQPVFTLEQPYWLGLLVHLFSASMYPLFPWLRDRVGALRPSPHRRFGLVWGALSLAGMVALSGLAVLGASGRELPWTGHDPSYDQSWIRKMAAHHAQGVALASIAADNADDERLRALARLMAASQRAEIDALSHWWRSWFGGVLPPATAQEHRDMPGMLDPSRISALRDTARPDFDRTFVALMSEHHRGAILMADEALHRASDLRLRTMAHVIRHAQRGEIALMNGAEPGFATVGLAVSAMLAPEGRAAAGPPAPHAAH</sequence>
<name>A0A327KY27_9BRAD</name>
<feature type="transmembrane region" description="Helical" evidence="1">
    <location>
        <begin position="136"/>
        <end position="154"/>
    </location>
</feature>
<proteinExistence type="predicted"/>
<accession>A0A327KY27</accession>
<keyword evidence="1" id="KW-1133">Transmembrane helix</keyword>
<feature type="transmembrane region" description="Helical" evidence="1">
    <location>
        <begin position="101"/>
        <end position="124"/>
    </location>
</feature>
<dbReference type="InterPro" id="IPR012347">
    <property type="entry name" value="Ferritin-like"/>
</dbReference>
<organism evidence="3 4">
    <name type="scientific">Rhodoplanes roseus</name>
    <dbReference type="NCBI Taxonomy" id="29409"/>
    <lineage>
        <taxon>Bacteria</taxon>
        <taxon>Pseudomonadati</taxon>
        <taxon>Pseudomonadota</taxon>
        <taxon>Alphaproteobacteria</taxon>
        <taxon>Hyphomicrobiales</taxon>
        <taxon>Nitrobacteraceae</taxon>
        <taxon>Rhodoplanes</taxon>
    </lineage>
</organism>
<evidence type="ECO:0000256" key="1">
    <source>
        <dbReference type="SAM" id="Phobius"/>
    </source>
</evidence>
<dbReference type="AlphaFoldDB" id="A0A327KY27"/>
<evidence type="ECO:0000313" key="4">
    <source>
        <dbReference type="Proteomes" id="UP000249130"/>
    </source>
</evidence>
<evidence type="ECO:0000259" key="2">
    <source>
        <dbReference type="Pfam" id="PF03713"/>
    </source>
</evidence>
<feature type="transmembrane region" description="Helical" evidence="1">
    <location>
        <begin position="12"/>
        <end position="35"/>
    </location>
</feature>
<keyword evidence="1" id="KW-0472">Membrane</keyword>
<evidence type="ECO:0000313" key="3">
    <source>
        <dbReference type="EMBL" id="RAI43790.1"/>
    </source>
</evidence>
<dbReference type="Proteomes" id="UP000249130">
    <property type="component" value="Unassembled WGS sequence"/>
</dbReference>
<dbReference type="PANTHER" id="PTHR36933">
    <property type="entry name" value="SLL0788 PROTEIN"/>
    <property type="match status" value="1"/>
</dbReference>
<comment type="caution">
    <text evidence="3">The sequence shown here is derived from an EMBL/GenBank/DDBJ whole genome shotgun (WGS) entry which is preliminary data.</text>
</comment>
<dbReference type="EMBL" id="NPEX01000070">
    <property type="protein sequence ID" value="RAI43790.1"/>
    <property type="molecule type" value="Genomic_DNA"/>
</dbReference>
<dbReference type="PANTHER" id="PTHR36933:SF1">
    <property type="entry name" value="SLL0788 PROTEIN"/>
    <property type="match status" value="1"/>
</dbReference>